<accession>A0ABR4IU65</accession>
<evidence type="ECO:0000256" key="3">
    <source>
        <dbReference type="ARBA" id="ARBA00022679"/>
    </source>
</evidence>
<keyword evidence="3 9" id="KW-0808">Transferase</keyword>
<dbReference type="InterPro" id="IPR044851">
    <property type="entry name" value="Wax_synthase"/>
</dbReference>
<evidence type="ECO:0000256" key="4">
    <source>
        <dbReference type="ARBA" id="ARBA00022692"/>
    </source>
</evidence>
<comment type="subcellular location">
    <subcellularLocation>
        <location evidence="1">Membrane</location>
        <topology evidence="1">Multi-pass membrane protein</topology>
    </subcellularLocation>
</comment>
<evidence type="ECO:0000256" key="7">
    <source>
        <dbReference type="SAM" id="Phobius"/>
    </source>
</evidence>
<dbReference type="Proteomes" id="UP001610446">
    <property type="component" value="Unassembled WGS sequence"/>
</dbReference>
<keyword evidence="5 7" id="KW-1133">Transmembrane helix</keyword>
<organism evidence="9 10">
    <name type="scientific">Aspergillus pseudoustus</name>
    <dbReference type="NCBI Taxonomy" id="1810923"/>
    <lineage>
        <taxon>Eukaryota</taxon>
        <taxon>Fungi</taxon>
        <taxon>Dikarya</taxon>
        <taxon>Ascomycota</taxon>
        <taxon>Pezizomycotina</taxon>
        <taxon>Eurotiomycetes</taxon>
        <taxon>Eurotiomycetidae</taxon>
        <taxon>Eurotiales</taxon>
        <taxon>Aspergillaceae</taxon>
        <taxon>Aspergillus</taxon>
        <taxon>Aspergillus subgen. Nidulantes</taxon>
    </lineage>
</organism>
<dbReference type="Pfam" id="PF13813">
    <property type="entry name" value="MBOAT_2"/>
    <property type="match status" value="1"/>
</dbReference>
<feature type="transmembrane region" description="Helical" evidence="7">
    <location>
        <begin position="61"/>
        <end position="80"/>
    </location>
</feature>
<dbReference type="PANTHER" id="PTHR31595:SF27">
    <property type="entry name" value="WAX SYNTHASE DOMAIN-CONTAINING PROTEIN-RELATED"/>
    <property type="match status" value="1"/>
</dbReference>
<keyword evidence="10" id="KW-1185">Reference proteome</keyword>
<evidence type="ECO:0000256" key="6">
    <source>
        <dbReference type="ARBA" id="ARBA00023136"/>
    </source>
</evidence>
<sequence length="451" mass="50674">MPPTTLLVAIMLIEYLVSSTALAFTTRQSIKRQLCLLLLISLAFGEIRLLFSLSGPQLLRGVFAFSCLVKLLHFTSLFLIQQVEIQQILNPQTSKSCATRLRTAFNFLTSTRGIGTSWEVKSRRQVQHSSHARLPTKRRYISSTILVLFWQYLALDLLGFGGLRYFHREWPDALAVGTEFPFLQGSVTKEQLLARIPLSCILVANLRLLFAMIYGLLSVVCVGLQLSSPADWTPVFGTVQGWARDGYSIRSFWGQYWHQLLRFPLVTISGFIRRNLLPTSVFASSTEAQTQAIDTVLVFCLSGILHMLSAVYAGVPDNVGAIFLFFAMQPVAIIAEHSILGMVHAPERHGNDRRSNAHDDERKERRGRGWQLLLGPAWTLLWFYLSAPWFAYTALRLPVETNAAMPFSFVEAFGPRVMAGVVCLSWLSWNLGAGVQTQAQKEKEKTKMRVG</sequence>
<feature type="transmembrane region" description="Helical" evidence="7">
    <location>
        <begin position="412"/>
        <end position="435"/>
    </location>
</feature>
<protein>
    <submittedName>
        <fullName evidence="9">Membrane bound O-acyl transferase family-domain-containing protein</fullName>
    </submittedName>
</protein>
<name>A0ABR4IU65_9EURO</name>
<feature type="transmembrane region" description="Helical" evidence="7">
    <location>
        <begin position="36"/>
        <end position="55"/>
    </location>
</feature>
<evidence type="ECO:0000256" key="2">
    <source>
        <dbReference type="ARBA" id="ARBA00007282"/>
    </source>
</evidence>
<evidence type="ECO:0000313" key="9">
    <source>
        <dbReference type="EMBL" id="KAL2831309.1"/>
    </source>
</evidence>
<keyword evidence="6 7" id="KW-0472">Membrane</keyword>
<evidence type="ECO:0000256" key="5">
    <source>
        <dbReference type="ARBA" id="ARBA00022989"/>
    </source>
</evidence>
<reference evidence="9 10" key="1">
    <citation type="submission" date="2024-07" db="EMBL/GenBank/DDBJ databases">
        <title>Section-level genome sequencing and comparative genomics of Aspergillus sections Usti and Cavernicolus.</title>
        <authorList>
            <consortium name="Lawrence Berkeley National Laboratory"/>
            <person name="Nybo J.L."/>
            <person name="Vesth T.C."/>
            <person name="Theobald S."/>
            <person name="Frisvad J.C."/>
            <person name="Larsen T.O."/>
            <person name="Kjaerboelling I."/>
            <person name="Rothschild-Mancinelli K."/>
            <person name="Lyhne E.K."/>
            <person name="Kogle M.E."/>
            <person name="Barry K."/>
            <person name="Clum A."/>
            <person name="Na H."/>
            <person name="Ledsgaard L."/>
            <person name="Lin J."/>
            <person name="Lipzen A."/>
            <person name="Kuo A."/>
            <person name="Riley R."/>
            <person name="Mondo S."/>
            <person name="Labutti K."/>
            <person name="Haridas S."/>
            <person name="Pangalinan J."/>
            <person name="Salamov A.A."/>
            <person name="Simmons B.A."/>
            <person name="Magnuson J.K."/>
            <person name="Chen J."/>
            <person name="Drula E."/>
            <person name="Henrissat B."/>
            <person name="Wiebenga A."/>
            <person name="Lubbers R.J."/>
            <person name="Gomes A.C."/>
            <person name="Makela M.R."/>
            <person name="Stajich J."/>
            <person name="Grigoriev I.V."/>
            <person name="Mortensen U.H."/>
            <person name="De Vries R.P."/>
            <person name="Baker S.E."/>
            <person name="Andersen M.R."/>
        </authorList>
    </citation>
    <scope>NUCLEOTIDE SEQUENCE [LARGE SCALE GENOMIC DNA]</scope>
    <source>
        <strain evidence="9 10">CBS 123904</strain>
    </source>
</reference>
<feature type="transmembrane region" description="Helical" evidence="7">
    <location>
        <begin position="296"/>
        <end position="315"/>
    </location>
</feature>
<dbReference type="EMBL" id="JBFXLU010000286">
    <property type="protein sequence ID" value="KAL2831309.1"/>
    <property type="molecule type" value="Genomic_DNA"/>
</dbReference>
<gene>
    <name evidence="9" type="ORF">BJY01DRAFT_254319</name>
</gene>
<keyword evidence="4 7" id="KW-0812">Transmembrane</keyword>
<proteinExistence type="inferred from homology"/>
<feature type="transmembrane region" description="Helical" evidence="7">
    <location>
        <begin position="372"/>
        <end position="392"/>
    </location>
</feature>
<dbReference type="GO" id="GO:0016740">
    <property type="term" value="F:transferase activity"/>
    <property type="evidence" value="ECO:0007669"/>
    <property type="project" value="UniProtKB-KW"/>
</dbReference>
<feature type="transmembrane region" description="Helical" evidence="7">
    <location>
        <begin position="6"/>
        <end position="24"/>
    </location>
</feature>
<comment type="caution">
    <text evidence="9">The sequence shown here is derived from an EMBL/GenBank/DDBJ whole genome shotgun (WGS) entry which is preliminary data.</text>
</comment>
<feature type="transmembrane region" description="Helical" evidence="7">
    <location>
        <begin position="321"/>
        <end position="345"/>
    </location>
</feature>
<feature type="transmembrane region" description="Helical" evidence="7">
    <location>
        <begin position="196"/>
        <end position="217"/>
    </location>
</feature>
<feature type="domain" description="Wax synthase" evidence="8">
    <location>
        <begin position="232"/>
        <end position="327"/>
    </location>
</feature>
<comment type="similarity">
    <text evidence="2">Belongs to the wax synthase family.</text>
</comment>
<feature type="transmembrane region" description="Helical" evidence="7">
    <location>
        <begin position="140"/>
        <end position="163"/>
    </location>
</feature>
<evidence type="ECO:0000313" key="10">
    <source>
        <dbReference type="Proteomes" id="UP001610446"/>
    </source>
</evidence>
<evidence type="ECO:0000259" key="8">
    <source>
        <dbReference type="Pfam" id="PF13813"/>
    </source>
</evidence>
<evidence type="ECO:0000256" key="1">
    <source>
        <dbReference type="ARBA" id="ARBA00004141"/>
    </source>
</evidence>
<dbReference type="PANTHER" id="PTHR31595">
    <property type="entry name" value="LONG-CHAIN-ALCOHOL O-FATTY-ACYLTRANSFERASE 3-RELATED"/>
    <property type="match status" value="1"/>
</dbReference>
<dbReference type="InterPro" id="IPR032805">
    <property type="entry name" value="Wax_synthase_dom"/>
</dbReference>